<dbReference type="InterPro" id="IPR039424">
    <property type="entry name" value="SBP_5"/>
</dbReference>
<dbReference type="PANTHER" id="PTHR30290">
    <property type="entry name" value="PERIPLASMIC BINDING COMPONENT OF ABC TRANSPORTER"/>
    <property type="match status" value="1"/>
</dbReference>
<dbReference type="InterPro" id="IPR025370">
    <property type="entry name" value="SgrR_HTH_N"/>
</dbReference>
<evidence type="ECO:0000259" key="2">
    <source>
        <dbReference type="Pfam" id="PF12793"/>
    </source>
</evidence>
<gene>
    <name evidence="3" type="ORF">CR62_14480</name>
</gene>
<name>A0ABR4U5I3_9GAMM</name>
<organism evidence="3 4">
    <name type="scientific">Serratia grimesii</name>
    <dbReference type="NCBI Taxonomy" id="82995"/>
    <lineage>
        <taxon>Bacteria</taxon>
        <taxon>Pseudomonadati</taxon>
        <taxon>Pseudomonadota</taxon>
        <taxon>Gammaproteobacteria</taxon>
        <taxon>Enterobacterales</taxon>
        <taxon>Yersiniaceae</taxon>
        <taxon>Serratia</taxon>
    </lineage>
</organism>
<dbReference type="Proteomes" id="UP000028721">
    <property type="component" value="Unassembled WGS sequence"/>
</dbReference>
<feature type="domain" description="Transcriptional regulator SgrR N-terminal HTH" evidence="2">
    <location>
        <begin position="7"/>
        <end position="119"/>
    </location>
</feature>
<accession>A0ABR4U5I3</accession>
<evidence type="ECO:0000313" key="3">
    <source>
        <dbReference type="EMBL" id="KFB87275.1"/>
    </source>
</evidence>
<keyword evidence="4" id="KW-1185">Reference proteome</keyword>
<dbReference type="Gene3D" id="3.40.190.10">
    <property type="entry name" value="Periplasmic binding protein-like II"/>
    <property type="match status" value="1"/>
</dbReference>
<protein>
    <submittedName>
        <fullName evidence="3">Peptide ABC transporter substrate-binding protein</fullName>
    </submittedName>
</protein>
<reference evidence="3 4" key="1">
    <citation type="submission" date="2014-03" db="EMBL/GenBank/DDBJ databases">
        <title>Draft genome sequence of the Serratia grimesii strain a2.</title>
        <authorList>
            <person name="Toymentseva A."/>
            <person name="Kazakov S."/>
            <person name="Giliazeva A."/>
            <person name="Ismagilova R."/>
            <person name="Shah R."/>
            <person name="Sharipova M."/>
            <person name="Khaitlina S."/>
            <person name="Mardanova A."/>
        </authorList>
    </citation>
    <scope>NUCLEOTIDE SEQUENCE [LARGE SCALE GENOMIC DNA]</scope>
    <source>
        <strain evidence="3 4">A2</strain>
    </source>
</reference>
<proteinExistence type="predicted"/>
<dbReference type="Pfam" id="PF12793">
    <property type="entry name" value="SgrR_N"/>
    <property type="match status" value="1"/>
</dbReference>
<comment type="caution">
    <text evidence="3">The sequence shown here is derived from an EMBL/GenBank/DDBJ whole genome shotgun (WGS) entry which is preliminary data.</text>
</comment>
<sequence>MRLTHRLSQYQRLYQQLGGTPVAITISELAAMFYCSERHARTLVQQLQDQGWLSWQSQPGRGKRARLHCLKTPDELRAAHLQRLLHDGDHQGALEMAQLDPQHLQKLLNPHLGGQWQAGSPTLRIPYYRTLESLDPLTLTGRAEQHLVATLHAGLTRFITGNTEPQSDLAHHWQISHDGLRWQFFLRSQLRWHNGEPLTGQQLLQTLEKLLKHPRSQPSLANVVTLSLPHALCLQFDLQHPDYWLAHRLAELPCLLTHPDTPSIGAGPFKLTLNEPHLVRLEQHAFYHLQHPYLESIEYWITPELQTGDAYTSCQHPVRITIGQQEDLALARPVQRSMSLGWCYLAVNLKHGVLSEAQGKKLLMLIQQSGLLANLPVPNSVITPSHEMLPGWAIPQHHVDDHIALPAKLRLLYRPPVELETVTVALQQLLAQHGCELDVRYYAGKRWQSAEQIEQADLLLADNLIGESPEATLESWLRQDTLWRGILPDSRWQHQQQTLQKIQQLPAQQQRHEQLKDYYRQLMTAAIITPLFHYQYQISAPPRIHGVTLTAYGWFDFCQAWLPPPVKKYRTALSRLNTGVPLRYSAISATIAAATHFYPAARLCVGKGQIQ</sequence>
<dbReference type="PANTHER" id="PTHR30290:SF19">
    <property type="entry name" value="ABC TRANSPORTER PERIPLASMIC BINDING PROTEIN"/>
    <property type="match status" value="1"/>
</dbReference>
<evidence type="ECO:0000259" key="1">
    <source>
        <dbReference type="Pfam" id="PF00496"/>
    </source>
</evidence>
<dbReference type="SUPFAM" id="SSF53850">
    <property type="entry name" value="Periplasmic binding protein-like II"/>
    <property type="match status" value="1"/>
</dbReference>
<evidence type="ECO:0000313" key="4">
    <source>
        <dbReference type="Proteomes" id="UP000028721"/>
    </source>
</evidence>
<dbReference type="Pfam" id="PF00496">
    <property type="entry name" value="SBP_bac_5"/>
    <property type="match status" value="1"/>
</dbReference>
<dbReference type="EMBL" id="JGVP01000031">
    <property type="protein sequence ID" value="KFB87275.1"/>
    <property type="molecule type" value="Genomic_DNA"/>
</dbReference>
<feature type="domain" description="Solute-binding protein family 5" evidence="1">
    <location>
        <begin position="164"/>
        <end position="355"/>
    </location>
</feature>
<dbReference type="InterPro" id="IPR000914">
    <property type="entry name" value="SBP_5_dom"/>
</dbReference>